<feature type="region of interest" description="Disordered" evidence="12">
    <location>
        <begin position="1"/>
        <end position="57"/>
    </location>
</feature>
<feature type="domain" description="Helicase ATP-binding" evidence="13">
    <location>
        <begin position="81"/>
        <end position="253"/>
    </location>
</feature>
<keyword evidence="8" id="KW-0234">DNA repair</keyword>
<feature type="compositionally biased region" description="Polar residues" evidence="12">
    <location>
        <begin position="972"/>
        <end position="985"/>
    </location>
</feature>
<evidence type="ECO:0000256" key="9">
    <source>
        <dbReference type="ARBA" id="ARBA00023242"/>
    </source>
</evidence>
<dbReference type="Pfam" id="PF00270">
    <property type="entry name" value="DEAD"/>
    <property type="match status" value="1"/>
</dbReference>
<dbReference type="GO" id="GO:0036297">
    <property type="term" value="P:interstrand cross-link repair"/>
    <property type="evidence" value="ECO:0007669"/>
    <property type="project" value="TreeGrafter"/>
</dbReference>
<evidence type="ECO:0000256" key="12">
    <source>
        <dbReference type="SAM" id="MobiDB-lite"/>
    </source>
</evidence>
<accession>A0A9Q1B7R3</accession>
<dbReference type="InterPro" id="IPR031879">
    <property type="entry name" value="FANCM-MHF-bd"/>
</dbReference>
<evidence type="ECO:0000256" key="4">
    <source>
        <dbReference type="ARBA" id="ARBA00022763"/>
    </source>
</evidence>
<dbReference type="GO" id="GO:0005634">
    <property type="term" value="C:nucleus"/>
    <property type="evidence" value="ECO:0007669"/>
    <property type="project" value="UniProtKB-SubCell"/>
</dbReference>
<evidence type="ECO:0000313" key="14">
    <source>
        <dbReference type="EMBL" id="KAJ7345348.1"/>
    </source>
</evidence>
<dbReference type="CDD" id="cd18033">
    <property type="entry name" value="DEXDc_FANCM"/>
    <property type="match status" value="1"/>
</dbReference>
<feature type="region of interest" description="Disordered" evidence="12">
    <location>
        <begin position="623"/>
        <end position="661"/>
    </location>
</feature>
<dbReference type="InterPro" id="IPR027417">
    <property type="entry name" value="P-loop_NTPase"/>
</dbReference>
<dbReference type="EMBL" id="JAPFRF010000001">
    <property type="protein sequence ID" value="KAJ7345348.1"/>
    <property type="molecule type" value="Genomic_DNA"/>
</dbReference>
<keyword evidence="4" id="KW-0227">DNA damage</keyword>
<dbReference type="CDD" id="cd12091">
    <property type="entry name" value="FANCM_ID"/>
    <property type="match status" value="1"/>
</dbReference>
<evidence type="ECO:0000313" key="15">
    <source>
        <dbReference type="Proteomes" id="UP001142489"/>
    </source>
</evidence>
<protein>
    <recommendedName>
        <fullName evidence="11">ATP-dependent RNA helicase FANCM</fullName>
    </recommendedName>
</protein>
<dbReference type="Gene3D" id="3.40.50.300">
    <property type="entry name" value="P-loop containing nucleotide triphosphate hydrolases"/>
    <property type="match status" value="2"/>
</dbReference>
<dbReference type="InterPro" id="IPR044749">
    <property type="entry name" value="FANCM_DEXDc"/>
</dbReference>
<sequence>MAAAFPEASRWRRPRAAPPKKEKEEAEAEDRGRWRRRSPAGRHERGRAVPRRLLPLPLRPPSLSRSPSFPLLLPRGYQVRAAGWALAANTLLCLPTGLGKTRVAAAVLFNFARWFPRGKALFLAPTRPLVAQQRKACAGLLPQRHTARLTAAAAAHGGTQIADRKEIWRTKRVFFLTPQIMVNDLSRGICPAAEVKCLVIDEAHKALGNHAYCQVVKELCKYTKDFRILALTATPGSNTKAVQQVISNLLISHIEVCSEDSPEIQPYSHERQVEKCVIPLGKELGDVQAAYIQVLEAFAGRLVRLRVLSQREIPSLTKYQIILARDQFRKNPPSHLGGMQPGAIEGDFALCIRLYHGYELLLQMGMRSLYLFLSGIMDGSKGMTRAKNELARNEDFMKLYSQLENMFSDTAVTSVDGSHPNIGTRNGKLFIYSHPKLKKLEEVVTEHFRSWKERGDQEAPGGRLADTRVMIFSSFRDSVQEIAEMLNRHFPAVRAMTFVGHSSGKSTKGFTQKEQLEVRGGEISPFATGAPQGPSFDQAALMKYLPGKALSVVEAGKICSCTKEDQWNPTEALLLLQTYDQSQCNSRNLLKALSENKGLRLYQHSPRVIPEGVNPQTHRLLIIPEEEEPGGGPSRGRGGHSHRQKGRPYSTSSPGAEPPSLSKSWCLTVEEFGRWDRLYRMKAGDGIRKIAMPPSHFETLKEEEEEEKQQQAPPDPETLELSLTEWTLWQSRPFPTSLVDHSDRCRLFIDVMGMIEQMRQEEGDCSYEQKMKPSLHWEDVDASPPPPQRGKSGPNAMVPQKPSVPKRPLVDLASEAKRMSLPTEEELDAESVSLFKATSFKPARRPPVTSGGATGQADLSPRPECFSASGLPAVESSGPKRWPDENQEHKDNSLGGSPCRGGSASPERAKPRGLQPVLEPSGLSVDSGPSGSAEDVSPLPSSSLFYFPASEADPLGPSGAKADEDPSWRNHILTTTRHLLSQSPSAGGDDAGLGGKEWKRRPAARGPGKPCVRCACGTRDRQGPRPPTPGPS</sequence>
<comment type="function">
    <text evidence="10">DNA-dependent ATPase component of the Fanconi anemia (FA) core complex. Required for the normal activation of the FA pathway, leading to monoubiquitination of the FANCI-FANCD2 complex in response to DNA damage, cellular resistance to DNA cross-linking drugs, and prevention of chromosomal breakage. In complex with CENPS and CENPX, binds double-stranded DNA (dsDNA), fork-structured DNA (fsDNA) and Holliday junction substrates. Its ATP-dependent DNA branch migration activity can process branched DNA structures such as a movable replication fork. This activity is strongly stimulated in the presence of CENPS and CENPX. In complex with FAAP24, efficiently binds to single-strand DNA (ssDNA), splayed-arm DNA, and 3'-flap substrates. In vitro, on its own, strongly binds ssDNA oligomers and weakly fsDNA, but does not bind to dsDNA.</text>
</comment>
<evidence type="ECO:0000256" key="6">
    <source>
        <dbReference type="ARBA" id="ARBA00022806"/>
    </source>
</evidence>
<dbReference type="GO" id="GO:0009378">
    <property type="term" value="F:four-way junction helicase activity"/>
    <property type="evidence" value="ECO:0007669"/>
    <property type="project" value="TreeGrafter"/>
</dbReference>
<keyword evidence="9" id="KW-0539">Nucleus</keyword>
<dbReference type="GO" id="GO:0000400">
    <property type="term" value="F:four-way junction DNA binding"/>
    <property type="evidence" value="ECO:0007669"/>
    <property type="project" value="TreeGrafter"/>
</dbReference>
<dbReference type="Proteomes" id="UP001142489">
    <property type="component" value="Unassembled WGS sequence"/>
</dbReference>
<dbReference type="PANTHER" id="PTHR14025">
    <property type="entry name" value="FANCONI ANEMIA GROUP M FANCM FAMILY MEMBER"/>
    <property type="match status" value="1"/>
</dbReference>
<dbReference type="GO" id="GO:0045003">
    <property type="term" value="P:double-strand break repair via synthesis-dependent strand annealing"/>
    <property type="evidence" value="ECO:0007669"/>
    <property type="project" value="TreeGrafter"/>
</dbReference>
<evidence type="ECO:0000256" key="8">
    <source>
        <dbReference type="ARBA" id="ARBA00023204"/>
    </source>
</evidence>
<feature type="compositionally biased region" description="Basic and acidic residues" evidence="12">
    <location>
        <begin position="19"/>
        <end position="32"/>
    </location>
</feature>
<evidence type="ECO:0000256" key="3">
    <source>
        <dbReference type="ARBA" id="ARBA00022741"/>
    </source>
</evidence>
<keyword evidence="5" id="KW-0378">Hydrolase</keyword>
<evidence type="ECO:0000256" key="5">
    <source>
        <dbReference type="ARBA" id="ARBA00022801"/>
    </source>
</evidence>
<dbReference type="FunFam" id="3.40.50.300:FF:000861">
    <property type="entry name" value="Fanconi anemia, complementation group M"/>
    <property type="match status" value="1"/>
</dbReference>
<keyword evidence="7" id="KW-0067">ATP-binding</keyword>
<dbReference type="AlphaFoldDB" id="A0A9Q1B7R3"/>
<dbReference type="GO" id="GO:0035825">
    <property type="term" value="P:homologous recombination"/>
    <property type="evidence" value="ECO:0007669"/>
    <property type="project" value="UniProtKB-ARBA"/>
</dbReference>
<feature type="compositionally biased region" description="Basic and acidic residues" evidence="12">
    <location>
        <begin position="881"/>
        <end position="892"/>
    </location>
</feature>
<keyword evidence="15" id="KW-1185">Reference proteome</keyword>
<evidence type="ECO:0000256" key="11">
    <source>
        <dbReference type="ARBA" id="ARBA00083245"/>
    </source>
</evidence>
<dbReference type="GO" id="GO:0016787">
    <property type="term" value="F:hydrolase activity"/>
    <property type="evidence" value="ECO:0007669"/>
    <property type="project" value="UniProtKB-KW"/>
</dbReference>
<dbReference type="GO" id="GO:0043138">
    <property type="term" value="F:3'-5' DNA helicase activity"/>
    <property type="evidence" value="ECO:0007669"/>
    <property type="project" value="InterPro"/>
</dbReference>
<dbReference type="PROSITE" id="PS51192">
    <property type="entry name" value="HELICASE_ATP_BIND_1"/>
    <property type="match status" value="1"/>
</dbReference>
<evidence type="ECO:0000256" key="10">
    <source>
        <dbReference type="ARBA" id="ARBA00058282"/>
    </source>
</evidence>
<comment type="subcellular location">
    <subcellularLocation>
        <location evidence="1">Nucleus</location>
    </subcellularLocation>
</comment>
<keyword evidence="6" id="KW-0347">Helicase</keyword>
<comment type="caution">
    <text evidence="14">The sequence shown here is derived from an EMBL/GenBank/DDBJ whole genome shotgun (WGS) entry which is preliminary data.</text>
</comment>
<keyword evidence="3" id="KW-0547">Nucleotide-binding</keyword>
<evidence type="ECO:0000259" key="13">
    <source>
        <dbReference type="PROSITE" id="PS51192"/>
    </source>
</evidence>
<feature type="compositionally biased region" description="Basic residues" evidence="12">
    <location>
        <begin position="637"/>
        <end position="646"/>
    </location>
</feature>
<dbReference type="SUPFAM" id="SSF52540">
    <property type="entry name" value="P-loop containing nucleoside triphosphate hydrolases"/>
    <property type="match status" value="1"/>
</dbReference>
<dbReference type="Pfam" id="PF16783">
    <property type="entry name" value="FANCM-MHF_bd"/>
    <property type="match status" value="1"/>
</dbReference>
<dbReference type="Gene3D" id="1.20.1320.20">
    <property type="entry name" value="hef helicase domain"/>
    <property type="match status" value="1"/>
</dbReference>
<dbReference type="InterPro" id="IPR039686">
    <property type="entry name" value="FANCM/Mph1-like_ID"/>
</dbReference>
<dbReference type="OrthoDB" id="6513042at2759"/>
<evidence type="ECO:0000256" key="2">
    <source>
        <dbReference type="ARBA" id="ARBA00009889"/>
    </source>
</evidence>
<dbReference type="InterPro" id="IPR011545">
    <property type="entry name" value="DEAD/DEAH_box_helicase_dom"/>
</dbReference>
<dbReference type="InterPro" id="IPR014001">
    <property type="entry name" value="Helicase_ATP-bd"/>
</dbReference>
<gene>
    <name evidence="14" type="ORF">JRQ81_001298</name>
</gene>
<dbReference type="GO" id="GO:0005524">
    <property type="term" value="F:ATP binding"/>
    <property type="evidence" value="ECO:0007669"/>
    <property type="project" value="UniProtKB-KW"/>
</dbReference>
<dbReference type="SMART" id="SM00487">
    <property type="entry name" value="DEXDc"/>
    <property type="match status" value="1"/>
</dbReference>
<evidence type="ECO:0000256" key="7">
    <source>
        <dbReference type="ARBA" id="ARBA00022840"/>
    </source>
</evidence>
<comment type="similarity">
    <text evidence="2">Belongs to the DEAD box helicase family. DEAH subfamily. FANCM sub-subfamily.</text>
</comment>
<evidence type="ECO:0000256" key="1">
    <source>
        <dbReference type="ARBA" id="ARBA00004123"/>
    </source>
</evidence>
<dbReference type="FunFam" id="1.20.1320.20:FF:000001">
    <property type="entry name" value="Fanconi anemia, complementation group M"/>
    <property type="match status" value="1"/>
</dbReference>
<dbReference type="PANTHER" id="PTHR14025:SF20">
    <property type="entry name" value="FANCONI ANEMIA GROUP M PROTEIN"/>
    <property type="match status" value="1"/>
</dbReference>
<name>A0A9Q1B7R3_9SAUR</name>
<feature type="region of interest" description="Disordered" evidence="12">
    <location>
        <begin position="777"/>
        <end position="1032"/>
    </location>
</feature>
<reference evidence="14" key="1">
    <citation type="journal article" date="2023" name="DNA Res.">
        <title>Chromosome-level genome assembly of Phrynocephalus forsythii using third-generation DNA sequencing and Hi-C analysis.</title>
        <authorList>
            <person name="Qi Y."/>
            <person name="Zhao W."/>
            <person name="Zhao Y."/>
            <person name="Niu C."/>
            <person name="Cao S."/>
            <person name="Zhang Y."/>
        </authorList>
    </citation>
    <scope>NUCLEOTIDE SEQUENCE</scope>
    <source>
        <tissue evidence="14">Muscle</tissue>
    </source>
</reference>
<proteinExistence type="inferred from homology"/>
<organism evidence="14 15">
    <name type="scientific">Phrynocephalus forsythii</name>
    <dbReference type="NCBI Taxonomy" id="171643"/>
    <lineage>
        <taxon>Eukaryota</taxon>
        <taxon>Metazoa</taxon>
        <taxon>Chordata</taxon>
        <taxon>Craniata</taxon>
        <taxon>Vertebrata</taxon>
        <taxon>Euteleostomi</taxon>
        <taxon>Lepidosauria</taxon>
        <taxon>Squamata</taxon>
        <taxon>Bifurcata</taxon>
        <taxon>Unidentata</taxon>
        <taxon>Episquamata</taxon>
        <taxon>Toxicofera</taxon>
        <taxon>Iguania</taxon>
        <taxon>Acrodonta</taxon>
        <taxon>Agamidae</taxon>
        <taxon>Agaminae</taxon>
        <taxon>Phrynocephalus</taxon>
    </lineage>
</organism>